<dbReference type="OrthoDB" id="104542at2"/>
<comment type="caution">
    <text evidence="2">The sequence shown here is derived from an EMBL/GenBank/DDBJ whole genome shotgun (WGS) entry which is preliminary data.</text>
</comment>
<dbReference type="EMBL" id="VCKW01000004">
    <property type="protein sequence ID" value="TMR07147.1"/>
    <property type="molecule type" value="Genomic_DNA"/>
</dbReference>
<keyword evidence="3" id="KW-1185">Reference proteome</keyword>
<evidence type="ECO:0000313" key="2">
    <source>
        <dbReference type="EMBL" id="TMR07147.1"/>
    </source>
</evidence>
<feature type="compositionally biased region" description="Low complexity" evidence="1">
    <location>
        <begin position="13"/>
        <end position="26"/>
    </location>
</feature>
<accession>A0A5C4JKA7</accession>
<protein>
    <submittedName>
        <fullName evidence="2">Uncharacterized protein</fullName>
    </submittedName>
</protein>
<dbReference type="Proteomes" id="UP000309174">
    <property type="component" value="Unassembled WGS sequence"/>
</dbReference>
<feature type="region of interest" description="Disordered" evidence="1">
    <location>
        <begin position="1"/>
        <end position="26"/>
    </location>
</feature>
<sequence length="383" mass="38858">MNANDSNGRNFVAPPDGAGRGAAAGPRVHFPPPAAAASGAAAVSGAVLDVRDEIGAAIQRQVADQAVSPYAQTFEGSGNVQGVAIGLGDAVGGTGTGTGGGTVPGAPVLTVYVAEQAAADEVRAAVVDGLDVRAAADLPMRVVTSGVIDALSNRARVRPAPGGFSIGHYRVTAGTLGCLATGREQTRDDMLLCLSNNHVIADTNRGAAGDCICQPGPADCGTCPDDQIAALERFVPLDFTGGVNLVDCATGWCWPDLVRPEIGYQTSEGVFLFRIGSEIETPALGMVVGKSGRTTQLTKGLVTGVRWSGKVNYGDAGQAFFADQVAIESLGDGPFSAGGDSGSCVWTWDDQEPVGLLFAGSPALTLANPMALVAYALDIDLVT</sequence>
<dbReference type="AlphaFoldDB" id="A0A5C4JKA7"/>
<dbReference type="RefSeq" id="WP_138643246.1">
    <property type="nucleotide sequence ID" value="NZ_VCKW01000004.1"/>
</dbReference>
<organism evidence="2 3">
    <name type="scientific">Actinomadura soli</name>
    <dbReference type="NCBI Taxonomy" id="2508997"/>
    <lineage>
        <taxon>Bacteria</taxon>
        <taxon>Bacillati</taxon>
        <taxon>Actinomycetota</taxon>
        <taxon>Actinomycetes</taxon>
        <taxon>Streptosporangiales</taxon>
        <taxon>Thermomonosporaceae</taxon>
        <taxon>Actinomadura</taxon>
    </lineage>
</organism>
<gene>
    <name evidence="2" type="ORF">ETD83_01630</name>
</gene>
<dbReference type="InterPro" id="IPR043504">
    <property type="entry name" value="Peptidase_S1_PA_chymotrypsin"/>
</dbReference>
<evidence type="ECO:0000313" key="3">
    <source>
        <dbReference type="Proteomes" id="UP000309174"/>
    </source>
</evidence>
<reference evidence="2 3" key="1">
    <citation type="submission" date="2019-05" db="EMBL/GenBank/DDBJ databases">
        <title>Draft genome sequence of Actinomadura sp. 14C53.</title>
        <authorList>
            <person name="Saricaoglu S."/>
            <person name="Isik K."/>
        </authorList>
    </citation>
    <scope>NUCLEOTIDE SEQUENCE [LARGE SCALE GENOMIC DNA]</scope>
    <source>
        <strain evidence="2 3">14C53</strain>
    </source>
</reference>
<dbReference type="Gene3D" id="2.40.10.10">
    <property type="entry name" value="Trypsin-like serine proteases"/>
    <property type="match status" value="1"/>
</dbReference>
<name>A0A5C4JKA7_9ACTN</name>
<proteinExistence type="predicted"/>
<evidence type="ECO:0000256" key="1">
    <source>
        <dbReference type="SAM" id="MobiDB-lite"/>
    </source>
</evidence>